<dbReference type="InterPro" id="IPR028883">
    <property type="entry name" value="tRNA_aden_deaminase"/>
</dbReference>
<reference evidence="10" key="1">
    <citation type="submission" date="2020-08" db="EMBL/GenBank/DDBJ databases">
        <title>Genome public.</title>
        <authorList>
            <person name="Liu C."/>
            <person name="Sun Q."/>
        </authorList>
    </citation>
    <scope>NUCLEOTIDE SEQUENCE</scope>
    <source>
        <strain evidence="10">BX7</strain>
    </source>
</reference>
<comment type="similarity">
    <text evidence="1">Belongs to the cytidine and deoxycytidylate deaminase family. ADAT2 subfamily.</text>
</comment>
<proteinExistence type="inferred from homology"/>
<dbReference type="InterPro" id="IPR016192">
    <property type="entry name" value="APOBEC/CMP_deaminase_Zn-bd"/>
</dbReference>
<dbReference type="PROSITE" id="PS51747">
    <property type="entry name" value="CYT_DCMP_DEAMINASES_2"/>
    <property type="match status" value="1"/>
</dbReference>
<keyword evidence="11" id="KW-1185">Reference proteome</keyword>
<dbReference type="CDD" id="cd01285">
    <property type="entry name" value="nucleoside_deaminase"/>
    <property type="match status" value="1"/>
</dbReference>
<dbReference type="Pfam" id="PF14437">
    <property type="entry name" value="MafB19-deam"/>
    <property type="match status" value="1"/>
</dbReference>
<evidence type="ECO:0000256" key="2">
    <source>
        <dbReference type="ARBA" id="ARBA00011738"/>
    </source>
</evidence>
<dbReference type="PANTHER" id="PTHR11079">
    <property type="entry name" value="CYTOSINE DEAMINASE FAMILY MEMBER"/>
    <property type="match status" value="1"/>
</dbReference>
<accession>A0A926HUU5</accession>
<comment type="cofactor">
    <cofactor evidence="8">
        <name>Zn(2+)</name>
        <dbReference type="ChEBI" id="CHEBI:29105"/>
    </cofactor>
    <text evidence="8">Binds 1 zinc ion per subunit.</text>
</comment>
<keyword evidence="5 8" id="KW-0378">Hydrolase</keyword>
<evidence type="ECO:0000256" key="6">
    <source>
        <dbReference type="ARBA" id="ARBA00022833"/>
    </source>
</evidence>
<evidence type="ECO:0000256" key="3">
    <source>
        <dbReference type="ARBA" id="ARBA00022694"/>
    </source>
</evidence>
<keyword evidence="6 8" id="KW-0862">Zinc</keyword>
<feature type="binding site" evidence="8">
    <location>
        <position position="52"/>
    </location>
    <ligand>
        <name>Zn(2+)</name>
        <dbReference type="ChEBI" id="CHEBI:29105"/>
        <note>catalytic</note>
    </ligand>
</feature>
<comment type="subunit">
    <text evidence="2 8">Homodimer.</text>
</comment>
<protein>
    <recommendedName>
        <fullName evidence="8">tRNA-specific adenosine deaminase</fullName>
        <ecNumber evidence="8">3.5.4.33</ecNumber>
    </recommendedName>
</protein>
<sequence>MDHEYFMKQAINKAGQALATGDVPIGAVVVRDGEIIAAACNEKERCGDALRHAELLALERAAAAIGDWRLSDCTLYVTLEPCPMCAGAIINARVGALVYGAADEKAGACGSVCNLFAMPLNHAPAVTRGVRERECAELLERFFETLR</sequence>
<evidence type="ECO:0000256" key="5">
    <source>
        <dbReference type="ARBA" id="ARBA00022801"/>
    </source>
</evidence>
<name>A0A926HUU5_9FIRM</name>
<dbReference type="HAMAP" id="MF_00972">
    <property type="entry name" value="tRNA_aden_deaminase"/>
    <property type="match status" value="1"/>
</dbReference>
<organism evidence="10 11">
    <name type="scientific">Feifania hominis</name>
    <dbReference type="NCBI Taxonomy" id="2763660"/>
    <lineage>
        <taxon>Bacteria</taxon>
        <taxon>Bacillati</taxon>
        <taxon>Bacillota</taxon>
        <taxon>Clostridia</taxon>
        <taxon>Eubacteriales</taxon>
        <taxon>Feifaniaceae</taxon>
        <taxon>Feifania</taxon>
    </lineage>
</organism>
<dbReference type="GO" id="GO:0052717">
    <property type="term" value="F:tRNA-specific adenosine-34 deaminase activity"/>
    <property type="evidence" value="ECO:0007669"/>
    <property type="project" value="UniProtKB-UniRule"/>
</dbReference>
<comment type="catalytic activity">
    <reaction evidence="7 8">
        <text>adenosine(34) in tRNA + H2O + H(+) = inosine(34) in tRNA + NH4(+)</text>
        <dbReference type="Rhea" id="RHEA:43168"/>
        <dbReference type="Rhea" id="RHEA-COMP:10373"/>
        <dbReference type="Rhea" id="RHEA-COMP:10374"/>
        <dbReference type="ChEBI" id="CHEBI:15377"/>
        <dbReference type="ChEBI" id="CHEBI:15378"/>
        <dbReference type="ChEBI" id="CHEBI:28938"/>
        <dbReference type="ChEBI" id="CHEBI:74411"/>
        <dbReference type="ChEBI" id="CHEBI:82852"/>
        <dbReference type="EC" id="3.5.4.33"/>
    </reaction>
</comment>
<feature type="active site" description="Proton donor" evidence="8">
    <location>
        <position position="54"/>
    </location>
</feature>
<evidence type="ECO:0000256" key="4">
    <source>
        <dbReference type="ARBA" id="ARBA00022723"/>
    </source>
</evidence>
<dbReference type="Gene3D" id="3.40.140.10">
    <property type="entry name" value="Cytidine Deaminase, domain 2"/>
    <property type="match status" value="1"/>
</dbReference>
<dbReference type="FunFam" id="3.40.140.10:FF:000005">
    <property type="entry name" value="tRNA-specific adenosine deaminase"/>
    <property type="match status" value="1"/>
</dbReference>
<feature type="domain" description="CMP/dCMP-type deaminase" evidence="9">
    <location>
        <begin position="1"/>
        <end position="146"/>
    </location>
</feature>
<comment type="function">
    <text evidence="8">Catalyzes the deamination of adenosine to inosine at the wobble position 34 of tRNA(Arg2).</text>
</comment>
<gene>
    <name evidence="8" type="primary">tadA</name>
    <name evidence="10" type="ORF">H8695_06280</name>
</gene>
<evidence type="ECO:0000256" key="1">
    <source>
        <dbReference type="ARBA" id="ARBA00010669"/>
    </source>
</evidence>
<dbReference type="EMBL" id="JACRSP010000002">
    <property type="protein sequence ID" value="MBC8536300.1"/>
    <property type="molecule type" value="Genomic_DNA"/>
</dbReference>
<evidence type="ECO:0000313" key="11">
    <source>
        <dbReference type="Proteomes" id="UP000620366"/>
    </source>
</evidence>
<dbReference type="PROSITE" id="PS00903">
    <property type="entry name" value="CYT_DCMP_DEAMINASES_1"/>
    <property type="match status" value="1"/>
</dbReference>
<feature type="binding site" evidence="8">
    <location>
        <position position="82"/>
    </location>
    <ligand>
        <name>Zn(2+)</name>
        <dbReference type="ChEBI" id="CHEBI:29105"/>
        <note>catalytic</note>
    </ligand>
</feature>
<dbReference type="InterPro" id="IPR058535">
    <property type="entry name" value="MafB19-deam"/>
</dbReference>
<comment type="caution">
    <text evidence="10">The sequence shown here is derived from an EMBL/GenBank/DDBJ whole genome shotgun (WGS) entry which is preliminary data.</text>
</comment>
<evidence type="ECO:0000256" key="7">
    <source>
        <dbReference type="ARBA" id="ARBA00048045"/>
    </source>
</evidence>
<dbReference type="PANTHER" id="PTHR11079:SF202">
    <property type="entry name" value="TRNA-SPECIFIC ADENOSINE DEAMINASE"/>
    <property type="match status" value="1"/>
</dbReference>
<dbReference type="InterPro" id="IPR002125">
    <property type="entry name" value="CMP_dCMP_dom"/>
</dbReference>
<evidence type="ECO:0000313" key="10">
    <source>
        <dbReference type="EMBL" id="MBC8536300.1"/>
    </source>
</evidence>
<dbReference type="GO" id="GO:0002100">
    <property type="term" value="P:tRNA wobble adenosine to inosine editing"/>
    <property type="evidence" value="ECO:0007669"/>
    <property type="project" value="UniProtKB-UniRule"/>
</dbReference>
<evidence type="ECO:0000256" key="8">
    <source>
        <dbReference type="HAMAP-Rule" id="MF_00972"/>
    </source>
</evidence>
<feature type="binding site" evidence="8">
    <location>
        <position position="85"/>
    </location>
    <ligand>
        <name>Zn(2+)</name>
        <dbReference type="ChEBI" id="CHEBI:29105"/>
        <note>catalytic</note>
    </ligand>
</feature>
<dbReference type="InterPro" id="IPR016193">
    <property type="entry name" value="Cytidine_deaminase-like"/>
</dbReference>
<dbReference type="GO" id="GO:0008270">
    <property type="term" value="F:zinc ion binding"/>
    <property type="evidence" value="ECO:0007669"/>
    <property type="project" value="UniProtKB-UniRule"/>
</dbReference>
<keyword evidence="4 8" id="KW-0479">Metal-binding</keyword>
<dbReference type="AlphaFoldDB" id="A0A926HUU5"/>
<dbReference type="Proteomes" id="UP000620366">
    <property type="component" value="Unassembled WGS sequence"/>
</dbReference>
<keyword evidence="3 8" id="KW-0819">tRNA processing</keyword>
<evidence type="ECO:0000259" key="9">
    <source>
        <dbReference type="PROSITE" id="PS51747"/>
    </source>
</evidence>
<dbReference type="EC" id="3.5.4.33" evidence="8"/>
<dbReference type="SUPFAM" id="SSF53927">
    <property type="entry name" value="Cytidine deaminase-like"/>
    <property type="match status" value="1"/>
</dbReference>